<dbReference type="PROSITE" id="PS51296">
    <property type="entry name" value="RIESKE"/>
    <property type="match status" value="1"/>
</dbReference>
<evidence type="ECO:0000256" key="4">
    <source>
        <dbReference type="ARBA" id="ARBA00023014"/>
    </source>
</evidence>
<dbReference type="InterPro" id="IPR036922">
    <property type="entry name" value="Rieske_2Fe-2S_sf"/>
</dbReference>
<evidence type="ECO:0000256" key="1">
    <source>
        <dbReference type="ARBA" id="ARBA00022714"/>
    </source>
</evidence>
<dbReference type="RefSeq" id="WP_123740673.1">
    <property type="nucleotide sequence ID" value="NZ_CALFQU010000026.1"/>
</dbReference>
<keyword evidence="1" id="KW-0001">2Fe-2S</keyword>
<gene>
    <name evidence="6" type="ORF">EDD28_3188</name>
</gene>
<dbReference type="GO" id="GO:0051537">
    <property type="term" value="F:2 iron, 2 sulfur cluster binding"/>
    <property type="evidence" value="ECO:0007669"/>
    <property type="project" value="UniProtKB-KW"/>
</dbReference>
<feature type="domain" description="Rieske" evidence="5">
    <location>
        <begin position="4"/>
        <end position="112"/>
    </location>
</feature>
<dbReference type="GO" id="GO:0051213">
    <property type="term" value="F:dioxygenase activity"/>
    <property type="evidence" value="ECO:0007669"/>
    <property type="project" value="UniProtKB-KW"/>
</dbReference>
<evidence type="ECO:0000256" key="3">
    <source>
        <dbReference type="ARBA" id="ARBA00023004"/>
    </source>
</evidence>
<dbReference type="AlphaFoldDB" id="A0A3N2D2P7"/>
<keyword evidence="7" id="KW-1185">Reference proteome</keyword>
<comment type="caution">
    <text evidence="6">The sequence shown here is derived from an EMBL/GenBank/DDBJ whole genome shotgun (WGS) entry which is preliminary data.</text>
</comment>
<name>A0A3N2D2P7_9MICO</name>
<evidence type="ECO:0000259" key="5">
    <source>
        <dbReference type="PROSITE" id="PS51296"/>
    </source>
</evidence>
<keyword evidence="6" id="KW-0560">Oxidoreductase</keyword>
<dbReference type="GO" id="GO:0016705">
    <property type="term" value="F:oxidoreductase activity, acting on paired donors, with incorporation or reduction of molecular oxygen"/>
    <property type="evidence" value="ECO:0007669"/>
    <property type="project" value="UniProtKB-ARBA"/>
</dbReference>
<dbReference type="OrthoDB" id="147178at2"/>
<dbReference type="Gene3D" id="2.102.10.10">
    <property type="entry name" value="Rieske [2Fe-2S] iron-sulphur domain"/>
    <property type="match status" value="1"/>
</dbReference>
<keyword evidence="2" id="KW-0479">Metal-binding</keyword>
<evidence type="ECO:0000313" key="6">
    <source>
        <dbReference type="EMBL" id="ROR93764.1"/>
    </source>
</evidence>
<keyword evidence="3" id="KW-0408">Iron</keyword>
<dbReference type="Pfam" id="PF00355">
    <property type="entry name" value="Rieske"/>
    <property type="match status" value="1"/>
</dbReference>
<dbReference type="EMBL" id="RKHQ01000002">
    <property type="protein sequence ID" value="ROR93764.1"/>
    <property type="molecule type" value="Genomic_DNA"/>
</dbReference>
<keyword evidence="6" id="KW-0223">Dioxygenase</keyword>
<evidence type="ECO:0000313" key="7">
    <source>
        <dbReference type="Proteomes" id="UP000275356"/>
    </source>
</evidence>
<dbReference type="Proteomes" id="UP000275356">
    <property type="component" value="Unassembled WGS sequence"/>
</dbReference>
<dbReference type="GO" id="GO:0046872">
    <property type="term" value="F:metal ion binding"/>
    <property type="evidence" value="ECO:0007669"/>
    <property type="project" value="UniProtKB-KW"/>
</dbReference>
<dbReference type="PANTHER" id="PTHR21496:SF23">
    <property type="entry name" value="3-PHENYLPROPIONATE_CINNAMIC ACID DIOXYGENASE FERREDOXIN SUBUNIT"/>
    <property type="match status" value="1"/>
</dbReference>
<protein>
    <submittedName>
        <fullName evidence="6">3-phenylpropionate/trans-cinnamate dioxygenase ferredoxin subunit</fullName>
    </submittedName>
</protein>
<reference evidence="6 7" key="1">
    <citation type="submission" date="2018-11" db="EMBL/GenBank/DDBJ databases">
        <title>Sequencing the genomes of 1000 actinobacteria strains.</title>
        <authorList>
            <person name="Klenk H.-P."/>
        </authorList>
    </citation>
    <scope>NUCLEOTIDE SEQUENCE [LARGE SCALE GENOMIC DNA]</scope>
    <source>
        <strain evidence="6 7">DSM 13521</strain>
    </source>
</reference>
<dbReference type="PANTHER" id="PTHR21496">
    <property type="entry name" value="FERREDOXIN-RELATED"/>
    <property type="match status" value="1"/>
</dbReference>
<dbReference type="GO" id="GO:0004497">
    <property type="term" value="F:monooxygenase activity"/>
    <property type="evidence" value="ECO:0007669"/>
    <property type="project" value="UniProtKB-ARBA"/>
</dbReference>
<sequence length="121" mass="12390">MTFRDAAFLDDIAPGSAMTISVEADGGASLLIALVRSSAGEVFALDDECSHGRASLGDGDVDDRGGPGGDCAVECWKHGSRFDARTGRPLNLPATQPVATYPVRIAGEIVQVDADAPAMAG</sequence>
<dbReference type="InterPro" id="IPR017941">
    <property type="entry name" value="Rieske_2Fe-2S"/>
</dbReference>
<evidence type="ECO:0000256" key="2">
    <source>
        <dbReference type="ARBA" id="ARBA00022723"/>
    </source>
</evidence>
<organism evidence="6 7">
    <name type="scientific">Salana multivorans</name>
    <dbReference type="NCBI Taxonomy" id="120377"/>
    <lineage>
        <taxon>Bacteria</taxon>
        <taxon>Bacillati</taxon>
        <taxon>Actinomycetota</taxon>
        <taxon>Actinomycetes</taxon>
        <taxon>Micrococcales</taxon>
        <taxon>Beutenbergiaceae</taxon>
        <taxon>Salana</taxon>
    </lineage>
</organism>
<keyword evidence="4" id="KW-0411">Iron-sulfur</keyword>
<accession>A0A3N2D2P7</accession>
<dbReference type="SUPFAM" id="SSF50022">
    <property type="entry name" value="ISP domain"/>
    <property type="match status" value="1"/>
</dbReference>
<proteinExistence type="predicted"/>